<keyword evidence="9" id="KW-1185">Reference proteome</keyword>
<dbReference type="Gene3D" id="2.40.30.60">
    <property type="entry name" value="RimM"/>
    <property type="match status" value="1"/>
</dbReference>
<dbReference type="InterPro" id="IPR002676">
    <property type="entry name" value="RimM_N"/>
</dbReference>
<dbReference type="STRING" id="754477.Q7C_785"/>
<gene>
    <name evidence="5" type="primary">rimM</name>
    <name evidence="8" type="ordered locus">Q7C_785</name>
</gene>
<comment type="domain">
    <text evidence="5">The PRC barrel domain binds ribosomal protein uS19.</text>
</comment>
<dbReference type="eggNOG" id="COG0806">
    <property type="taxonomic scope" value="Bacteria"/>
</dbReference>
<feature type="domain" description="RimM N-terminal" evidence="6">
    <location>
        <begin position="10"/>
        <end position="91"/>
    </location>
</feature>
<dbReference type="HAMAP" id="MF_00014">
    <property type="entry name" value="Ribosome_mat_RimM"/>
    <property type="match status" value="1"/>
</dbReference>
<evidence type="ECO:0000256" key="5">
    <source>
        <dbReference type="HAMAP-Rule" id="MF_00014"/>
    </source>
</evidence>
<dbReference type="NCBIfam" id="TIGR02273">
    <property type="entry name" value="16S_RimM"/>
    <property type="match status" value="1"/>
</dbReference>
<evidence type="ECO:0000256" key="1">
    <source>
        <dbReference type="ARBA" id="ARBA00022490"/>
    </source>
</evidence>
<dbReference type="GO" id="GO:0043022">
    <property type="term" value="F:ribosome binding"/>
    <property type="evidence" value="ECO:0007669"/>
    <property type="project" value="InterPro"/>
</dbReference>
<evidence type="ECO:0000256" key="4">
    <source>
        <dbReference type="ARBA" id="ARBA00023186"/>
    </source>
</evidence>
<dbReference type="PANTHER" id="PTHR33692">
    <property type="entry name" value="RIBOSOME MATURATION FACTOR RIMM"/>
    <property type="match status" value="1"/>
</dbReference>
<accession>I1YGB1</accession>
<dbReference type="InterPro" id="IPR036976">
    <property type="entry name" value="RimM_N_sf"/>
</dbReference>
<keyword evidence="3 5" id="KW-0698">rRNA processing</keyword>
<dbReference type="SUPFAM" id="SSF50447">
    <property type="entry name" value="Translation proteins"/>
    <property type="match status" value="1"/>
</dbReference>
<dbReference type="GO" id="GO:0042274">
    <property type="term" value="P:ribosomal small subunit biogenesis"/>
    <property type="evidence" value="ECO:0007669"/>
    <property type="project" value="UniProtKB-UniRule"/>
</dbReference>
<dbReference type="Proteomes" id="UP000009145">
    <property type="component" value="Chromosome"/>
</dbReference>
<dbReference type="PANTHER" id="PTHR33692:SF1">
    <property type="entry name" value="RIBOSOME MATURATION FACTOR RIMM"/>
    <property type="match status" value="1"/>
</dbReference>
<evidence type="ECO:0000313" key="8">
    <source>
        <dbReference type="EMBL" id="AFJ01954.1"/>
    </source>
</evidence>
<comment type="subcellular location">
    <subcellularLocation>
        <location evidence="5">Cytoplasm</location>
    </subcellularLocation>
</comment>
<comment type="function">
    <text evidence="5">An accessory protein needed during the final step in the assembly of 30S ribosomal subunit, possibly for assembly of the head region. Essential for efficient processing of 16S rRNA. May be needed both before and after RbfA during the maturation of 16S rRNA. It has affinity for free ribosomal 30S subunits but not for 70S ribosomes.</text>
</comment>
<dbReference type="Pfam" id="PF24986">
    <property type="entry name" value="PRC_RimM"/>
    <property type="match status" value="1"/>
</dbReference>
<dbReference type="AlphaFoldDB" id="I1YGB1"/>
<dbReference type="KEGG" id="mec:Q7C_785"/>
<dbReference type="GO" id="GO:0005840">
    <property type="term" value="C:ribosome"/>
    <property type="evidence" value="ECO:0007669"/>
    <property type="project" value="InterPro"/>
</dbReference>
<keyword evidence="1 5" id="KW-0963">Cytoplasm</keyword>
<organism evidence="8 9">
    <name type="scientific">Methylophaga frappieri (strain ATCC BAA-2434 / DSM 25690 / JAM7)</name>
    <dbReference type="NCBI Taxonomy" id="754477"/>
    <lineage>
        <taxon>Bacteria</taxon>
        <taxon>Pseudomonadati</taxon>
        <taxon>Pseudomonadota</taxon>
        <taxon>Gammaproteobacteria</taxon>
        <taxon>Thiotrichales</taxon>
        <taxon>Piscirickettsiaceae</taxon>
        <taxon>Methylophaga</taxon>
    </lineage>
</organism>
<dbReference type="HOGENOM" id="CLU_077636_1_0_6"/>
<dbReference type="Gene3D" id="2.30.30.240">
    <property type="entry name" value="PRC-barrel domain"/>
    <property type="match status" value="1"/>
</dbReference>
<evidence type="ECO:0000259" key="7">
    <source>
        <dbReference type="Pfam" id="PF24986"/>
    </source>
</evidence>
<dbReference type="InterPro" id="IPR056792">
    <property type="entry name" value="PRC_RimM"/>
</dbReference>
<dbReference type="Pfam" id="PF01782">
    <property type="entry name" value="RimM"/>
    <property type="match status" value="1"/>
</dbReference>
<dbReference type="OrthoDB" id="9783509at2"/>
<keyword evidence="4 5" id="KW-0143">Chaperone</keyword>
<comment type="similarity">
    <text evidence="5">Belongs to the RimM family.</text>
</comment>
<dbReference type="InterPro" id="IPR011033">
    <property type="entry name" value="PRC_barrel-like_sf"/>
</dbReference>
<protein>
    <recommendedName>
        <fullName evidence="5">Ribosome maturation factor RimM</fullName>
    </recommendedName>
</protein>
<keyword evidence="2 5" id="KW-0690">Ribosome biogenesis</keyword>
<dbReference type="SUPFAM" id="SSF50346">
    <property type="entry name" value="PRC-barrel domain"/>
    <property type="match status" value="1"/>
</dbReference>
<evidence type="ECO:0000313" key="9">
    <source>
        <dbReference type="Proteomes" id="UP000009145"/>
    </source>
</evidence>
<proteinExistence type="inferred from homology"/>
<dbReference type="InterPro" id="IPR011961">
    <property type="entry name" value="RimM"/>
</dbReference>
<dbReference type="InterPro" id="IPR009000">
    <property type="entry name" value="Transl_B-barrel_sf"/>
</dbReference>
<sequence>MAQAGDLIPVGKISGVFGVRGGVKVFSYTEPRDNILNYSPLLMKRQGQWLEVAISGGQLQGKAVVLSIRNVTDRDQALALVGAELAIRREQLAKADKDEFYWADLIGMTVVDAQQSVLGKVDHLLETGAHDVLVIQSDSADESLLIPFVLDEVVLSVDMDKKLIQVDWQTDYL</sequence>
<feature type="domain" description="Ribosome maturation factor RimM PRC barrel" evidence="7">
    <location>
        <begin position="102"/>
        <end position="171"/>
    </location>
</feature>
<dbReference type="GO" id="GO:0006364">
    <property type="term" value="P:rRNA processing"/>
    <property type="evidence" value="ECO:0007669"/>
    <property type="project" value="UniProtKB-UniRule"/>
</dbReference>
<name>I1YGB1_METFJ</name>
<evidence type="ECO:0000256" key="3">
    <source>
        <dbReference type="ARBA" id="ARBA00022552"/>
    </source>
</evidence>
<evidence type="ECO:0000256" key="2">
    <source>
        <dbReference type="ARBA" id="ARBA00022517"/>
    </source>
</evidence>
<evidence type="ECO:0000259" key="6">
    <source>
        <dbReference type="Pfam" id="PF01782"/>
    </source>
</evidence>
<dbReference type="GO" id="GO:0005737">
    <property type="term" value="C:cytoplasm"/>
    <property type="evidence" value="ECO:0007669"/>
    <property type="project" value="UniProtKB-SubCell"/>
</dbReference>
<dbReference type="RefSeq" id="WP_014703375.1">
    <property type="nucleotide sequence ID" value="NC_017856.1"/>
</dbReference>
<reference evidence="8 9" key="1">
    <citation type="journal article" date="2012" name="J. Bacteriol.">
        <title>Complete genome sequences of Methylophaga sp. strain JAM1 and Methylophaga sp. strain JAM7.</title>
        <authorList>
            <person name="Villeneuve C."/>
            <person name="Martineau C."/>
            <person name="Mauffrey F."/>
            <person name="Villemur R."/>
        </authorList>
    </citation>
    <scope>NUCLEOTIDE SEQUENCE [LARGE SCALE GENOMIC DNA]</scope>
    <source>
        <strain evidence="8 9">JAM7</strain>
    </source>
</reference>
<dbReference type="EMBL" id="CP003380">
    <property type="protein sequence ID" value="AFJ01954.1"/>
    <property type="molecule type" value="Genomic_DNA"/>
</dbReference>
<comment type="subunit">
    <text evidence="5">Binds ribosomal protein uS19.</text>
</comment>
<dbReference type="PATRIC" id="fig|754477.3.peg.774"/>